<dbReference type="SMART" id="SM00347">
    <property type="entry name" value="HTH_MARR"/>
    <property type="match status" value="1"/>
</dbReference>
<dbReference type="Proteomes" id="UP000638263">
    <property type="component" value="Unassembled WGS sequence"/>
</dbReference>
<keyword evidence="3" id="KW-1185">Reference proteome</keyword>
<organism evidence="2 3">
    <name type="scientific">Nocardia jinanensis</name>
    <dbReference type="NCBI Taxonomy" id="382504"/>
    <lineage>
        <taxon>Bacteria</taxon>
        <taxon>Bacillati</taxon>
        <taxon>Actinomycetota</taxon>
        <taxon>Actinomycetes</taxon>
        <taxon>Mycobacteriales</taxon>
        <taxon>Nocardiaceae</taxon>
        <taxon>Nocardia</taxon>
    </lineage>
</organism>
<dbReference type="InterPro" id="IPR036388">
    <property type="entry name" value="WH-like_DNA-bd_sf"/>
</dbReference>
<feature type="domain" description="HTH marR-type" evidence="1">
    <location>
        <begin position="7"/>
        <end position="144"/>
    </location>
</feature>
<dbReference type="InterPro" id="IPR039422">
    <property type="entry name" value="MarR/SlyA-like"/>
</dbReference>
<dbReference type="PROSITE" id="PS50995">
    <property type="entry name" value="HTH_MARR_2"/>
    <property type="match status" value="1"/>
</dbReference>
<proteinExistence type="predicted"/>
<dbReference type="PANTHER" id="PTHR33164">
    <property type="entry name" value="TRANSCRIPTIONAL REGULATOR, MARR FAMILY"/>
    <property type="match status" value="1"/>
</dbReference>
<dbReference type="GO" id="GO:0003700">
    <property type="term" value="F:DNA-binding transcription factor activity"/>
    <property type="evidence" value="ECO:0007669"/>
    <property type="project" value="InterPro"/>
</dbReference>
<comment type="caution">
    <text evidence="2">The sequence shown here is derived from an EMBL/GenBank/DDBJ whole genome shotgun (WGS) entry which is preliminary data.</text>
</comment>
<dbReference type="Gene3D" id="1.10.10.10">
    <property type="entry name" value="Winged helix-like DNA-binding domain superfamily/Winged helix DNA-binding domain"/>
    <property type="match status" value="1"/>
</dbReference>
<evidence type="ECO:0000259" key="1">
    <source>
        <dbReference type="PROSITE" id="PS50995"/>
    </source>
</evidence>
<protein>
    <submittedName>
        <fullName evidence="2">MarR family transcriptional regulator</fullName>
    </submittedName>
</protein>
<dbReference type="SUPFAM" id="SSF46785">
    <property type="entry name" value="Winged helix' DNA-binding domain"/>
    <property type="match status" value="1"/>
</dbReference>
<dbReference type="Pfam" id="PF01047">
    <property type="entry name" value="MarR"/>
    <property type="match status" value="1"/>
</dbReference>
<dbReference type="AlphaFoldDB" id="A0A917RT02"/>
<accession>A0A917RT02</accession>
<dbReference type="GO" id="GO:0006950">
    <property type="term" value="P:response to stress"/>
    <property type="evidence" value="ECO:0007669"/>
    <property type="project" value="TreeGrafter"/>
</dbReference>
<dbReference type="InterPro" id="IPR036390">
    <property type="entry name" value="WH_DNA-bd_sf"/>
</dbReference>
<dbReference type="RefSeq" id="WP_058854851.1">
    <property type="nucleotide sequence ID" value="NZ_BMMH01000010.1"/>
</dbReference>
<name>A0A917RT02_9NOCA</name>
<dbReference type="InterPro" id="IPR000835">
    <property type="entry name" value="HTH_MarR-typ"/>
</dbReference>
<gene>
    <name evidence="2" type="ORF">GCM10011588_46140</name>
</gene>
<reference evidence="2" key="1">
    <citation type="journal article" date="2014" name="Int. J. Syst. Evol. Microbiol.">
        <title>Complete genome sequence of Corynebacterium casei LMG S-19264T (=DSM 44701T), isolated from a smear-ripened cheese.</title>
        <authorList>
            <consortium name="US DOE Joint Genome Institute (JGI-PGF)"/>
            <person name="Walter F."/>
            <person name="Albersmeier A."/>
            <person name="Kalinowski J."/>
            <person name="Ruckert C."/>
        </authorList>
    </citation>
    <scope>NUCLEOTIDE SEQUENCE</scope>
    <source>
        <strain evidence="2">CGMCC 4.3508</strain>
    </source>
</reference>
<evidence type="ECO:0000313" key="3">
    <source>
        <dbReference type="Proteomes" id="UP000638263"/>
    </source>
</evidence>
<sequence length="157" mass="17285">MTSGKTRSETLTALQLAFRAQSSGTVLLHSAVANRLGIGITDLSCLNILTMYGPQTAGQLADRIGITRGGAVTTMIDRLETAGFVRRERDPADRRRVLVIVRDKALQEVAPMFEGLWEMLGDQFETRTDAELALLTDIVTESVTALNRARESLREQH</sequence>
<reference evidence="2" key="2">
    <citation type="submission" date="2020-09" db="EMBL/GenBank/DDBJ databases">
        <authorList>
            <person name="Sun Q."/>
            <person name="Zhou Y."/>
        </authorList>
    </citation>
    <scope>NUCLEOTIDE SEQUENCE</scope>
    <source>
        <strain evidence="2">CGMCC 4.3508</strain>
    </source>
</reference>
<evidence type="ECO:0000313" key="2">
    <source>
        <dbReference type="EMBL" id="GGL26117.1"/>
    </source>
</evidence>
<dbReference type="EMBL" id="BMMH01000010">
    <property type="protein sequence ID" value="GGL26117.1"/>
    <property type="molecule type" value="Genomic_DNA"/>
</dbReference>
<dbReference type="PANTHER" id="PTHR33164:SF106">
    <property type="entry name" value="TRANSCRIPTIONAL REGULATORY PROTEIN"/>
    <property type="match status" value="1"/>
</dbReference>